<name>A0A8S1PVA4_9CILI</name>
<keyword evidence="2" id="KW-1185">Reference proteome</keyword>
<dbReference type="AlphaFoldDB" id="A0A8S1PVA4"/>
<reference evidence="1" key="1">
    <citation type="submission" date="2021-01" db="EMBL/GenBank/DDBJ databases">
        <authorList>
            <consortium name="Genoscope - CEA"/>
            <person name="William W."/>
        </authorList>
    </citation>
    <scope>NUCLEOTIDE SEQUENCE</scope>
</reference>
<protein>
    <submittedName>
        <fullName evidence="1">Uncharacterized protein</fullName>
    </submittedName>
</protein>
<evidence type="ECO:0000313" key="1">
    <source>
        <dbReference type="EMBL" id="CAD8106483.1"/>
    </source>
</evidence>
<sequence length="194" mass="23626">MILKKGDCLLISKKNKKTIIYKFETFNYILQSETKKVREERQIGKNQMIALEQNYEFSQISSYFGYHLQLLAEIFGSTAVCLYDQIFWNKTKAIKFQIQYKQFKGFLIIINLNYFFKYLRRQGDVNKQTEKNNQNFQKAFYIFHFFPFYRLDIKYFNFLFLFNQGNSGFRIKKQSRFKDKKLHFIDKSNNQKLV</sequence>
<proteinExistence type="predicted"/>
<gene>
    <name evidence="1" type="ORF">PSON_ATCC_30995.1.T0870004</name>
</gene>
<accession>A0A8S1PVA4</accession>
<comment type="caution">
    <text evidence="1">The sequence shown here is derived from an EMBL/GenBank/DDBJ whole genome shotgun (WGS) entry which is preliminary data.</text>
</comment>
<organism evidence="1 2">
    <name type="scientific">Paramecium sonneborni</name>
    <dbReference type="NCBI Taxonomy" id="65129"/>
    <lineage>
        <taxon>Eukaryota</taxon>
        <taxon>Sar</taxon>
        <taxon>Alveolata</taxon>
        <taxon>Ciliophora</taxon>
        <taxon>Intramacronucleata</taxon>
        <taxon>Oligohymenophorea</taxon>
        <taxon>Peniculida</taxon>
        <taxon>Parameciidae</taxon>
        <taxon>Paramecium</taxon>
    </lineage>
</organism>
<dbReference type="EMBL" id="CAJJDN010000087">
    <property type="protein sequence ID" value="CAD8106483.1"/>
    <property type="molecule type" value="Genomic_DNA"/>
</dbReference>
<evidence type="ECO:0000313" key="2">
    <source>
        <dbReference type="Proteomes" id="UP000692954"/>
    </source>
</evidence>
<dbReference type="Proteomes" id="UP000692954">
    <property type="component" value="Unassembled WGS sequence"/>
</dbReference>